<evidence type="ECO:0000256" key="13">
    <source>
        <dbReference type="SAM" id="Phobius"/>
    </source>
</evidence>
<feature type="compositionally biased region" description="Polar residues" evidence="12">
    <location>
        <begin position="186"/>
        <end position="247"/>
    </location>
</feature>
<gene>
    <name evidence="16" type="ORF">ACEWY4_020085</name>
</gene>
<reference evidence="16 17" key="1">
    <citation type="submission" date="2024-09" db="EMBL/GenBank/DDBJ databases">
        <title>A chromosome-level genome assembly of Gray's grenadier anchovy, Coilia grayii.</title>
        <authorList>
            <person name="Fu Z."/>
        </authorList>
    </citation>
    <scope>NUCLEOTIDE SEQUENCE [LARGE SCALE GENOMIC DNA]</scope>
    <source>
        <strain evidence="16">G4</strain>
        <tissue evidence="16">Muscle</tissue>
    </source>
</reference>
<evidence type="ECO:0000256" key="2">
    <source>
        <dbReference type="ARBA" id="ARBA00004247"/>
    </source>
</evidence>
<evidence type="ECO:0000256" key="6">
    <source>
        <dbReference type="ARBA" id="ARBA00022490"/>
    </source>
</evidence>
<feature type="compositionally biased region" description="Polar residues" evidence="12">
    <location>
        <begin position="277"/>
        <end position="314"/>
    </location>
</feature>
<dbReference type="Proteomes" id="UP001591681">
    <property type="component" value="Unassembled WGS sequence"/>
</dbReference>
<keyword evidence="5" id="KW-1003">Cell membrane</keyword>
<feature type="compositionally biased region" description="Low complexity" evidence="12">
    <location>
        <begin position="256"/>
        <end position="276"/>
    </location>
</feature>
<evidence type="ECO:0000256" key="9">
    <source>
        <dbReference type="ARBA" id="ARBA00023139"/>
    </source>
</evidence>
<dbReference type="PANTHER" id="PTHR10006:SF19">
    <property type="entry name" value="MUCIN-1"/>
    <property type="match status" value="1"/>
</dbReference>
<evidence type="ECO:0000256" key="7">
    <source>
        <dbReference type="ARBA" id="ARBA00022553"/>
    </source>
</evidence>
<evidence type="ECO:0000256" key="12">
    <source>
        <dbReference type="SAM" id="MobiDB-lite"/>
    </source>
</evidence>
<keyword evidence="9" id="KW-0564">Palmitate</keyword>
<dbReference type="GO" id="GO:0005737">
    <property type="term" value="C:cytoplasm"/>
    <property type="evidence" value="ECO:0007669"/>
    <property type="project" value="UniProtKB-SubCell"/>
</dbReference>
<proteinExistence type="predicted"/>
<dbReference type="EMBL" id="JBHFQA010000017">
    <property type="protein sequence ID" value="KAL2084567.1"/>
    <property type="molecule type" value="Genomic_DNA"/>
</dbReference>
<feature type="region of interest" description="Disordered" evidence="12">
    <location>
        <begin position="186"/>
        <end position="405"/>
    </location>
</feature>
<dbReference type="Pfam" id="PF01390">
    <property type="entry name" value="SEA"/>
    <property type="match status" value="1"/>
</dbReference>
<keyword evidence="11" id="KW-0449">Lipoprotein</keyword>
<keyword evidence="13" id="KW-1133">Transmembrane helix</keyword>
<dbReference type="Gene3D" id="3.30.70.960">
    <property type="entry name" value="SEA domain"/>
    <property type="match status" value="1"/>
</dbReference>
<feature type="compositionally biased region" description="Polar residues" evidence="12">
    <location>
        <begin position="163"/>
        <end position="173"/>
    </location>
</feature>
<protein>
    <recommendedName>
        <fullName evidence="4">Mucin-1</fullName>
    </recommendedName>
</protein>
<feature type="transmembrane region" description="Helical" evidence="13">
    <location>
        <begin position="414"/>
        <end position="438"/>
    </location>
</feature>
<keyword evidence="13" id="KW-0812">Transmembrane</keyword>
<dbReference type="InterPro" id="IPR036364">
    <property type="entry name" value="SEA_dom_sf"/>
</dbReference>
<keyword evidence="10" id="KW-0539">Nucleus</keyword>
<evidence type="ECO:0000256" key="14">
    <source>
        <dbReference type="SAM" id="SignalP"/>
    </source>
</evidence>
<feature type="signal peptide" evidence="14">
    <location>
        <begin position="1"/>
        <end position="24"/>
    </location>
</feature>
<dbReference type="GO" id="GO:0005634">
    <property type="term" value="C:nucleus"/>
    <property type="evidence" value="ECO:0007669"/>
    <property type="project" value="UniProtKB-SubCell"/>
</dbReference>
<evidence type="ECO:0000313" key="17">
    <source>
        <dbReference type="Proteomes" id="UP001591681"/>
    </source>
</evidence>
<evidence type="ECO:0000256" key="10">
    <source>
        <dbReference type="ARBA" id="ARBA00023242"/>
    </source>
</evidence>
<keyword evidence="17" id="KW-1185">Reference proteome</keyword>
<accession>A0ABD1JBX4</accession>
<keyword evidence="14" id="KW-0732">Signal</keyword>
<comment type="caution">
    <text evidence="16">The sequence shown here is derived from an EMBL/GenBank/DDBJ whole genome shotgun (WGS) entry which is preliminary data.</text>
</comment>
<evidence type="ECO:0000256" key="1">
    <source>
        <dbReference type="ARBA" id="ARBA00004123"/>
    </source>
</evidence>
<feature type="chain" id="PRO_5044763261" description="Mucin-1" evidence="14">
    <location>
        <begin position="25"/>
        <end position="495"/>
    </location>
</feature>
<dbReference type="GO" id="GO:0016324">
    <property type="term" value="C:apical plasma membrane"/>
    <property type="evidence" value="ECO:0007669"/>
    <property type="project" value="UniProtKB-SubCell"/>
</dbReference>
<feature type="region of interest" description="Disordered" evidence="12">
    <location>
        <begin position="143"/>
        <end position="173"/>
    </location>
</feature>
<keyword evidence="8" id="KW-0068">Autocatalytic cleavage</keyword>
<feature type="compositionally biased region" description="Polar residues" evidence="12">
    <location>
        <begin position="332"/>
        <end position="354"/>
    </location>
</feature>
<evidence type="ECO:0000256" key="3">
    <source>
        <dbReference type="ARBA" id="ARBA00004496"/>
    </source>
</evidence>
<dbReference type="InterPro" id="IPR000082">
    <property type="entry name" value="SEA_dom"/>
</dbReference>
<evidence type="ECO:0000259" key="15">
    <source>
        <dbReference type="PROSITE" id="PS50024"/>
    </source>
</evidence>
<feature type="compositionally biased region" description="Polar residues" evidence="12">
    <location>
        <begin position="381"/>
        <end position="404"/>
    </location>
</feature>
<dbReference type="SUPFAM" id="SSF82671">
    <property type="entry name" value="SEA domain"/>
    <property type="match status" value="1"/>
</dbReference>
<evidence type="ECO:0000256" key="11">
    <source>
        <dbReference type="ARBA" id="ARBA00023288"/>
    </source>
</evidence>
<dbReference type="PROSITE" id="PS50024">
    <property type="entry name" value="SEA"/>
    <property type="match status" value="1"/>
</dbReference>
<feature type="compositionally biased region" description="Low complexity" evidence="12">
    <location>
        <begin position="363"/>
        <end position="380"/>
    </location>
</feature>
<feature type="domain" description="SEA" evidence="15">
    <location>
        <begin position="44"/>
        <end position="150"/>
    </location>
</feature>
<keyword evidence="13" id="KW-0472">Membrane</keyword>
<dbReference type="PANTHER" id="PTHR10006">
    <property type="entry name" value="MUCIN-1-RELATED"/>
    <property type="match status" value="1"/>
</dbReference>
<sequence>MLPRTSDFGTALVFLTLILSGVHSADVVPPFQLALGDSPATSSSFTTHLISIKITNRIYNDTLKDPNSADYKRLLKDVRLLLNSALEEGTQYDGRITDMTFSNGSVIANTTIQFGTTEIDPVKVKYFINKAQSSTLDLQKDSTKVIPFSPPPELRQKKDVRSPDNQPAIPTTTPFEVDTVTASTRMGFTSAPNSTQNHTTTASVHALSSTEAYGTNISQTTTPHPAPLNSTSIPAGYSSHPSSTSTGIPDHSSHDTSSANITSTTTASTGPPVTSTIPHVSSISNETTMSLNYTSHSPHTTVTDLGHNTSPSYDKNNETVSTVSTTTAGKMETSTLLNQTSRPSDQPTRPTALSTAPKATGVSTMSHNSSSLTSLATSRSHNTAPTAQQEPTSNPIATQPSGAINSPEEGVPGWGIALLVLAALILLMLFIFLFYLMYFCCCRRASNPTPYMPFNPDIPMYSTQSTIDLPNGKAYEDRPTNNRSGMYVVNPGTPK</sequence>
<dbReference type="AlphaFoldDB" id="A0ABD1JBX4"/>
<evidence type="ECO:0000256" key="8">
    <source>
        <dbReference type="ARBA" id="ARBA00022813"/>
    </source>
</evidence>
<keyword evidence="6" id="KW-0963">Cytoplasm</keyword>
<keyword evidence="7" id="KW-0597">Phosphoprotein</keyword>
<name>A0ABD1JBX4_9TELE</name>
<comment type="subcellular location">
    <subcellularLocation>
        <location evidence="2">Apical cell membrane</location>
        <topology evidence="2">Single-pass type I membrane protein</topology>
    </subcellularLocation>
    <subcellularLocation>
        <location evidence="3">Cytoplasm</location>
    </subcellularLocation>
    <subcellularLocation>
        <location evidence="1">Nucleus</location>
    </subcellularLocation>
</comment>
<organism evidence="16 17">
    <name type="scientific">Coilia grayii</name>
    <name type="common">Gray's grenadier anchovy</name>
    <dbReference type="NCBI Taxonomy" id="363190"/>
    <lineage>
        <taxon>Eukaryota</taxon>
        <taxon>Metazoa</taxon>
        <taxon>Chordata</taxon>
        <taxon>Craniata</taxon>
        <taxon>Vertebrata</taxon>
        <taxon>Euteleostomi</taxon>
        <taxon>Actinopterygii</taxon>
        <taxon>Neopterygii</taxon>
        <taxon>Teleostei</taxon>
        <taxon>Clupei</taxon>
        <taxon>Clupeiformes</taxon>
        <taxon>Clupeoidei</taxon>
        <taxon>Engraulidae</taxon>
        <taxon>Coilinae</taxon>
        <taxon>Coilia</taxon>
    </lineage>
</organism>
<evidence type="ECO:0000256" key="5">
    <source>
        <dbReference type="ARBA" id="ARBA00022475"/>
    </source>
</evidence>
<evidence type="ECO:0000313" key="16">
    <source>
        <dbReference type="EMBL" id="KAL2084567.1"/>
    </source>
</evidence>
<evidence type="ECO:0000256" key="4">
    <source>
        <dbReference type="ARBA" id="ARBA00014269"/>
    </source>
</evidence>
<feature type="region of interest" description="Disordered" evidence="12">
    <location>
        <begin position="471"/>
        <end position="495"/>
    </location>
</feature>